<dbReference type="KEGG" id="mes:Meso_4218"/>
<dbReference type="HOGENOM" id="CLU_1493651_0_0_5"/>
<sequence>MQAHGRARGEKPRRFAARQSAARRQTAQNEPAMNSGSGRSWRGWFGQEIARGVIPRREHGHRHENSPMGCADRWRVRETLGHAQSRQRTRLLAIRQRLFLLRTARHVLCHAGHAFHRRHGLGIHHRRGRWSSHRRDQKAQDRQDREQTGEHGPECHERNFSHCALQEKMARIIYVPGRQN</sequence>
<feature type="compositionally biased region" description="Low complexity" evidence="1">
    <location>
        <begin position="17"/>
        <end position="28"/>
    </location>
</feature>
<geneLocation type="plasmid" evidence="2">
    <name>1</name>
</geneLocation>
<evidence type="ECO:0000256" key="1">
    <source>
        <dbReference type="SAM" id="MobiDB-lite"/>
    </source>
</evidence>
<gene>
    <name evidence="2" type="ordered locus">Meso_4218</name>
</gene>
<keyword evidence="2" id="KW-0614">Plasmid</keyword>
<feature type="compositionally biased region" description="Basic residues" evidence="1">
    <location>
        <begin position="123"/>
        <end position="132"/>
    </location>
</feature>
<name>Q11N14_CHESB</name>
<reference evidence="2" key="1">
    <citation type="submission" date="2006-06" db="EMBL/GenBank/DDBJ databases">
        <title>Complete sequence of Plasmid 1 of Chelativorans sp. BNC1.</title>
        <authorList>
            <consortium name="US DOE Joint Genome Institute"/>
            <person name="Copeland A."/>
            <person name="Lucas S."/>
            <person name="Lapidus A."/>
            <person name="Barry K."/>
            <person name="Detter J.C."/>
            <person name="Glavina del Rio T."/>
            <person name="Hammon N."/>
            <person name="Israni S."/>
            <person name="Dalin E."/>
            <person name="Tice H."/>
            <person name="Pitluck S."/>
            <person name="Chertkov O."/>
            <person name="Brettin T."/>
            <person name="Bruce D."/>
            <person name="Han C."/>
            <person name="Tapia R."/>
            <person name="Gilna P."/>
            <person name="Schmutz J."/>
            <person name="Larimer F."/>
            <person name="Land M."/>
            <person name="Hauser L."/>
            <person name="Kyrpides N."/>
            <person name="Mikhailova N."/>
            <person name="Richardson P."/>
        </authorList>
    </citation>
    <scope>NUCLEOTIDE SEQUENCE</scope>
    <source>
        <strain evidence="2">BNC1</strain>
        <plasmid evidence="2">1</plasmid>
    </source>
</reference>
<protein>
    <submittedName>
        <fullName evidence="2">Uncharacterized protein</fullName>
    </submittedName>
</protein>
<evidence type="ECO:0000313" key="2">
    <source>
        <dbReference type="EMBL" id="ABG61194.1"/>
    </source>
</evidence>
<dbReference type="AlphaFoldDB" id="Q11N14"/>
<feature type="region of interest" description="Disordered" evidence="1">
    <location>
        <begin position="123"/>
        <end position="159"/>
    </location>
</feature>
<organism evidence="2">
    <name type="scientific">Chelativorans sp. (strain BNC1)</name>
    <dbReference type="NCBI Taxonomy" id="266779"/>
    <lineage>
        <taxon>Bacteria</taxon>
        <taxon>Pseudomonadati</taxon>
        <taxon>Pseudomonadota</taxon>
        <taxon>Alphaproteobacteria</taxon>
        <taxon>Hyphomicrobiales</taxon>
        <taxon>Phyllobacteriaceae</taxon>
        <taxon>Chelativorans</taxon>
    </lineage>
</organism>
<proteinExistence type="predicted"/>
<feature type="region of interest" description="Disordered" evidence="1">
    <location>
        <begin position="1"/>
        <end position="41"/>
    </location>
</feature>
<dbReference type="EMBL" id="CP000389">
    <property type="protein sequence ID" value="ABG61194.1"/>
    <property type="molecule type" value="Genomic_DNA"/>
</dbReference>
<accession>Q11N14</accession>
<feature type="compositionally biased region" description="Basic and acidic residues" evidence="1">
    <location>
        <begin position="133"/>
        <end position="159"/>
    </location>
</feature>